<feature type="compositionally biased region" description="Polar residues" evidence="2">
    <location>
        <begin position="1845"/>
        <end position="1859"/>
    </location>
</feature>
<feature type="region of interest" description="Disordered" evidence="2">
    <location>
        <begin position="579"/>
        <end position="619"/>
    </location>
</feature>
<accession>A0A1B6E8F6</accession>
<feature type="region of interest" description="Disordered" evidence="2">
    <location>
        <begin position="1821"/>
        <end position="1887"/>
    </location>
</feature>
<feature type="compositionally biased region" description="Polar residues" evidence="2">
    <location>
        <begin position="1464"/>
        <end position="1479"/>
    </location>
</feature>
<organism evidence="3">
    <name type="scientific">Clastoptera arizonana</name>
    <name type="common">Arizona spittle bug</name>
    <dbReference type="NCBI Taxonomy" id="38151"/>
    <lineage>
        <taxon>Eukaryota</taxon>
        <taxon>Metazoa</taxon>
        <taxon>Ecdysozoa</taxon>
        <taxon>Arthropoda</taxon>
        <taxon>Hexapoda</taxon>
        <taxon>Insecta</taxon>
        <taxon>Pterygota</taxon>
        <taxon>Neoptera</taxon>
        <taxon>Paraneoptera</taxon>
        <taxon>Hemiptera</taxon>
        <taxon>Auchenorrhyncha</taxon>
        <taxon>Cercopoidea</taxon>
        <taxon>Clastopteridae</taxon>
        <taxon>Clastoptera</taxon>
    </lineage>
</organism>
<feature type="compositionally biased region" description="Basic and acidic residues" evidence="2">
    <location>
        <begin position="1861"/>
        <end position="1883"/>
    </location>
</feature>
<feature type="region of interest" description="Disordered" evidence="2">
    <location>
        <begin position="728"/>
        <end position="771"/>
    </location>
</feature>
<feature type="compositionally biased region" description="Polar residues" evidence="2">
    <location>
        <begin position="1741"/>
        <end position="1760"/>
    </location>
</feature>
<feature type="region of interest" description="Disordered" evidence="2">
    <location>
        <begin position="208"/>
        <end position="286"/>
    </location>
</feature>
<dbReference type="EMBL" id="GEDC01003123">
    <property type="protein sequence ID" value="JAS34175.1"/>
    <property type="molecule type" value="Transcribed_RNA"/>
</dbReference>
<feature type="region of interest" description="Disordered" evidence="2">
    <location>
        <begin position="400"/>
        <end position="470"/>
    </location>
</feature>
<feature type="compositionally biased region" description="Low complexity" evidence="2">
    <location>
        <begin position="208"/>
        <end position="224"/>
    </location>
</feature>
<sequence length="2110" mass="236906">TKVRPKDAEDTQRISKAIEEEDAFLEYIKSLPAMSTERVEAYNKQIQTPVYKRSTSEVVGGLEHLDNLYKLMEHLGQLRKQNVQLQKRLKHLENINQEEEKVEEDTKRLSRFKRSTKCKSSHYGFRHSLMRSQRERSRSVGVEEITANVYRPLEYEPRSKAKVSKWTKVKEAFRWEKASCAVLPEAKSQDSGIGAGEDLRFLRVPQSSSDHSSFSVSPADSVLSEEQSLTPRSGLDTMPQMTPSTSDDEDEIELDYSADSRKGSGSREGIEASRRSKSLDGDPNIATSDLLQHHLSQKDRKHLHKGHKTPWGKVKDIIQTRTGSIKKRRDEEAEAGYEVRSETSENLHPDEVLDDELISQLSSSACALPGDATDGHPLKIIDNVSKRRLAPMLTITLPSTEELRSAEGEENPSVHKVSSKPPLSPPTEDRVARTPGKQYNDDEAGPQKEIIRRQPSSGGNVGTSPPSIRNQSKWSKVKHVFLTTAANAETSPVRQSSSVPSSPIKATSFLYDMEYDEMSSGDFVDENTRDDDVFQENAYDLGEGEAGDENIRAEIQRNFEELQLKLSNEFTKKLNEWDRMKNSGIGTPPTGPRLGGTGSGISSGTSSVGDDTPQDKEFRRKMEEWEKLRNPAVSSAKHRESITLQQLGEEYLSPDFKKKLEQWEKIKSIPIPQTPDMFSSSQPQLKKKITEWQRWRPGGKSDAHVTSTELPEDFHRKLQEWERLKQSSIAGMVPDDSTDNKSPSPGSSRREFPEKTKSQHSPTGKKWGEGSGVLVKVHKGKGHHEVKELAWLEKELHKIEREKQRLEREREKYLEREARLETMRRAIDSSAQSKEILIPTSTGFFRFQGISQKFTRKLYEWEKAKGIGPEASTFALLDPGYQPPTKCQATSQKSGDMGGNGALLTRSKSVGSVVDVGACGNNQSGLAHQHSSLSLNNMEELDANQLDSVLRGSDGDLCCEHMSDNCGCDREPEAVIVDVEDVIEETASPLVDTPQVEQQTPVYCYAPEEVTRLIDSSGSDKDVRGEAVQSSYQLLEENITLLDKLRKKEDICRELECEMENLEGRLQVTAMIHKEQLGSLAEVSERPTEHMEHVVHGDESVHLEKIKARLQELECHQELLLRKGETLQYTFAEHSEQQAVLAQHLVGNVKQLQEASISIAADGNERAEVTTSGYNDQREEALSMVQDLTLELLNMAEKLEIAVGERNREILRLKKALGGRGRTPMVNNLRSSQHWFSTDSMAGLGIAENEDSFLPRQTSEELTQLPSMLTYKVLELKRGLSYLCAASDLPSGHHHDYSNIPQAPTSPEAETSFVFKVAKKNESPNIVEVTSPERHEDTGDAGEENTSPEVSFTFTPAFFRRKSTECEKESENALNSINEASRVCKDGEGCEESRKECDGREDVTKDVARRVRRRKDSGDRSNIGRWRSRQSEDDDDEGSQFETNVTKKATSKSKKLLKTRRVTDTQVSYENSHQDNTASGDEEAEVNEERRASKRRPKRLSRNNSREEAVKEHADAVVEDCAEMTVNVFVPTTRKIFSPVRRDSKGKASSVISYVVGQESEAGEKREDVQKEREKEEKVEEKEAREESNYIMPPCWILKQVTRAQSASPAMQRRNFNKESEKVEKSSVVVGEKSQNGGPDETQPKSNEPKIDEEIVEESVTPNEVQTVDVEEVRSVSNPMKTEDTAEKEQAVRKDSLNSSIKLRHDVGFPPISPLSVRRDLKTQPKETSSNIRMMIARYNQKLSGSQEGSGTKSPESGSASPIAWRSPVAERRVKVQMEKYEDEVRRALQSSNRTDMRGSVQKSASAGYIRSFDKLFSSDSKRFNRRPSYSVEDKGDRQTRGILKSSSAGAIKTTSPLPQRSEKVHESSRDVSEKLGGEECKQEVISTPLVKDDSGSSIYSESQSTKVRAMMLRKAKEEFLSRGPGGEGWDKQCATPEIEVTRPEARSLREQWKGSKNRLSQVSCGSESSYEGSPVILVRGQDLRDIDGTLLIKSASAGMIYVDPGTSKRIFNGATVQVEQTEQGAVPKSRLGIFSRFRKARMRRKDKDAGKLDTVSTLCRQSLVVDIHRKRSKEEGEPSTSKSCPSSPVLPKRDHSSWIRNPRKIFRPK</sequence>
<feature type="compositionally biased region" description="Polar residues" evidence="2">
    <location>
        <begin position="1344"/>
        <end position="1354"/>
    </location>
</feature>
<feature type="coiled-coil region" evidence="1">
    <location>
        <begin position="75"/>
        <end position="115"/>
    </location>
</feature>
<feature type="compositionally biased region" description="Basic and acidic residues" evidence="2">
    <location>
        <begin position="1504"/>
        <end position="1514"/>
    </location>
</feature>
<feature type="compositionally biased region" description="Basic residues" evidence="2">
    <location>
        <begin position="1449"/>
        <end position="1460"/>
    </location>
</feature>
<reference evidence="3" key="1">
    <citation type="submission" date="2015-12" db="EMBL/GenBank/DDBJ databases">
        <title>De novo transcriptome assembly of four potential Pierce s Disease insect vectors from Arizona vineyards.</title>
        <authorList>
            <person name="Tassone E.E."/>
        </authorList>
    </citation>
    <scope>NUCLEOTIDE SEQUENCE</scope>
</reference>
<feature type="non-terminal residue" evidence="3">
    <location>
        <position position="1"/>
    </location>
</feature>
<gene>
    <name evidence="3" type="ORF">g.21661</name>
</gene>
<evidence type="ECO:0000256" key="2">
    <source>
        <dbReference type="SAM" id="MobiDB-lite"/>
    </source>
</evidence>
<feature type="compositionally biased region" description="Acidic residues" evidence="2">
    <location>
        <begin position="246"/>
        <end position="256"/>
    </location>
</feature>
<feature type="compositionally biased region" description="Basic and acidic residues" evidence="2">
    <location>
        <begin position="268"/>
        <end position="280"/>
    </location>
</feature>
<feature type="compositionally biased region" description="Polar residues" evidence="2">
    <location>
        <begin position="454"/>
        <end position="470"/>
    </location>
</feature>
<evidence type="ECO:0000256" key="1">
    <source>
        <dbReference type="SAM" id="Coils"/>
    </source>
</evidence>
<name>A0A1B6E8F6_9HEMI</name>
<feature type="coiled-coil region" evidence="1">
    <location>
        <begin position="789"/>
        <end position="826"/>
    </location>
</feature>
<protein>
    <submittedName>
        <fullName evidence="3">Uncharacterized protein</fullName>
    </submittedName>
</protein>
<feature type="compositionally biased region" description="Basic and acidic residues" evidence="2">
    <location>
        <begin position="748"/>
        <end position="757"/>
    </location>
</feature>
<feature type="region of interest" description="Disordered" evidence="2">
    <location>
        <begin position="1538"/>
        <end position="1586"/>
    </location>
</feature>
<proteinExistence type="predicted"/>
<feature type="region of interest" description="Disordered" evidence="2">
    <location>
        <begin position="1330"/>
        <end position="1354"/>
    </location>
</feature>
<feature type="region of interest" description="Disordered" evidence="2">
    <location>
        <begin position="322"/>
        <end position="345"/>
    </location>
</feature>
<feature type="compositionally biased region" description="Basic and acidic residues" evidence="2">
    <location>
        <begin position="1681"/>
        <end position="1696"/>
    </location>
</feature>
<feature type="compositionally biased region" description="Basic residues" evidence="2">
    <location>
        <begin position="1492"/>
        <end position="1501"/>
    </location>
</feature>
<evidence type="ECO:0000313" key="3">
    <source>
        <dbReference type="EMBL" id="JAS34175.1"/>
    </source>
</evidence>
<feature type="region of interest" description="Disordered" evidence="2">
    <location>
        <begin position="2070"/>
        <end position="2110"/>
    </location>
</feature>
<keyword evidence="1" id="KW-0175">Coiled coil</keyword>
<feature type="region of interest" description="Disordered" evidence="2">
    <location>
        <begin position="1412"/>
        <end position="1514"/>
    </location>
</feature>
<feature type="region of interest" description="Disordered" evidence="2">
    <location>
        <begin position="1603"/>
        <end position="1772"/>
    </location>
</feature>
<feature type="compositionally biased region" description="Basic and acidic residues" evidence="2">
    <location>
        <begin position="1616"/>
        <end position="1625"/>
    </location>
</feature>
<feature type="compositionally biased region" description="Basic and acidic residues" evidence="2">
    <location>
        <begin position="1562"/>
        <end position="1586"/>
    </location>
</feature>